<keyword evidence="1" id="KW-0812">Transmembrane</keyword>
<dbReference type="EMBL" id="DSTK01000013">
    <property type="protein sequence ID" value="HFK96562.1"/>
    <property type="molecule type" value="Genomic_DNA"/>
</dbReference>
<name>A0A832E9T7_9BACT</name>
<feature type="transmembrane region" description="Helical" evidence="1">
    <location>
        <begin position="392"/>
        <end position="425"/>
    </location>
</feature>
<dbReference type="PANTHER" id="PTHR43849:SF2">
    <property type="entry name" value="BLL3936 PROTEIN"/>
    <property type="match status" value="1"/>
</dbReference>
<organism evidence="3">
    <name type="scientific">Desulfacinum infernum</name>
    <dbReference type="NCBI Taxonomy" id="35837"/>
    <lineage>
        <taxon>Bacteria</taxon>
        <taxon>Pseudomonadati</taxon>
        <taxon>Thermodesulfobacteriota</taxon>
        <taxon>Syntrophobacteria</taxon>
        <taxon>Syntrophobacterales</taxon>
        <taxon>Syntrophobacteraceae</taxon>
        <taxon>Desulfacinum</taxon>
    </lineage>
</organism>
<feature type="transmembrane region" description="Helical" evidence="1">
    <location>
        <begin position="619"/>
        <end position="642"/>
    </location>
</feature>
<dbReference type="AlphaFoldDB" id="A0A832E9T7"/>
<feature type="transmembrane region" description="Helical" evidence="1">
    <location>
        <begin position="230"/>
        <end position="258"/>
    </location>
</feature>
<feature type="transmembrane region" description="Helical" evidence="1">
    <location>
        <begin position="70"/>
        <end position="88"/>
    </location>
</feature>
<evidence type="ECO:0000259" key="2">
    <source>
        <dbReference type="Pfam" id="PF06808"/>
    </source>
</evidence>
<evidence type="ECO:0000256" key="1">
    <source>
        <dbReference type="SAM" id="Phobius"/>
    </source>
</evidence>
<reference evidence="3" key="1">
    <citation type="journal article" date="2020" name="mSystems">
        <title>Genome- and Community-Level Interaction Insights into Carbon Utilization and Element Cycling Functions of Hydrothermarchaeota in Hydrothermal Sediment.</title>
        <authorList>
            <person name="Zhou Z."/>
            <person name="Liu Y."/>
            <person name="Xu W."/>
            <person name="Pan J."/>
            <person name="Luo Z.H."/>
            <person name="Li M."/>
        </authorList>
    </citation>
    <scope>NUCLEOTIDE SEQUENCE [LARGE SCALE GENOMIC DNA]</scope>
    <source>
        <strain evidence="3">SpSt-456</strain>
    </source>
</reference>
<feature type="transmembrane region" description="Helical" evidence="1">
    <location>
        <begin position="662"/>
        <end position="683"/>
    </location>
</feature>
<comment type="caution">
    <text evidence="3">The sequence shown here is derived from an EMBL/GenBank/DDBJ whole genome shotgun (WGS) entry which is preliminary data.</text>
</comment>
<dbReference type="InterPro" id="IPR011853">
    <property type="entry name" value="TRAP_DctM-Dct_fused"/>
</dbReference>
<feature type="transmembrane region" description="Helical" evidence="1">
    <location>
        <begin position="586"/>
        <end position="607"/>
    </location>
</feature>
<feature type="transmembrane region" description="Helical" evidence="1">
    <location>
        <begin position="542"/>
        <end position="566"/>
    </location>
</feature>
<dbReference type="NCBIfam" id="TIGR02123">
    <property type="entry name" value="TRAP_fused"/>
    <property type="match status" value="1"/>
</dbReference>
<proteinExistence type="predicted"/>
<dbReference type="InterPro" id="IPR010656">
    <property type="entry name" value="DctM"/>
</dbReference>
<sequence length="696" mass="75619">MDVLIRRLVHVLAILGTLYHLYLVVHPHTPLSSLRVSILDLTQVQRATHVCLIALLGYWVCVYRLKSRSFWGALPLLVMTGLLTFEFLRLDVPVFMKAMACAVWALTMLSVTIPQMGTASNVICGLLSLFPFLYLVVTYEKLIYRAIMPEPWDLMMSLSEILLVLGVIFRLSGPIMPTLVMIFVLYNIYGHHIPGVFANPGFSVDMLLGKLYCETEAGIFGSITGVSLKYLIYFTTLGAVVTQMGFGKIIANIALLLVGRSPASPGRASSVMAVLMGMFSGSGAADTQFVATLTKPLYDQVRYNRLVAAGVIATVGSIAYITPPVMGSISFIMVELLSIPYSLIIVMATGPMLLYLAGIMLYNELYVLREGLPHLEVATTITWAYFRRYSYVFVPILVIIALIYRGISINLTVSVAIGLFLLFAYVDRSVRPPVAKVWEALEEGIVSLLPIASAVIAANMIMSMMVLSGLASKFSIVMLKISGSSMLFATLFTGVFSLILGMGVPPIATYVLTSALTAPTIQKLAMMSGIPEGPALLATHMFLFYFAVLAEVTPPVALSAYAASAVMGTDPIKTGVFAARVALPKYFIGLTFILSFSGTALLIVPVTETLSGFEAFRMIALRYLASIAAVLFLNVGVVGYLFRRLSQVERWIAGVCGLLLFYPHFGLNAVTGALALLVCVKAWMSRHKGAEARVPA</sequence>
<gene>
    <name evidence="3" type="ORF">ENS06_04450</name>
</gene>
<feature type="transmembrane region" description="Helical" evidence="1">
    <location>
        <begin position="303"/>
        <end position="321"/>
    </location>
</feature>
<keyword evidence="1" id="KW-1133">Transmembrane helix</keyword>
<keyword evidence="1" id="KW-0472">Membrane</keyword>
<accession>A0A832E9T7</accession>
<feature type="transmembrane region" description="Helical" evidence="1">
    <location>
        <begin position="161"/>
        <end position="186"/>
    </location>
</feature>
<protein>
    <submittedName>
        <fullName evidence="3">TRAP transporter fused permease subunit</fullName>
    </submittedName>
</protein>
<feature type="transmembrane region" description="Helical" evidence="1">
    <location>
        <begin position="120"/>
        <end position="139"/>
    </location>
</feature>
<feature type="transmembrane region" description="Helical" evidence="1">
    <location>
        <begin position="445"/>
        <end position="467"/>
    </location>
</feature>
<feature type="domain" description="TRAP C4-dicarboxylate transport system permease DctM subunit" evidence="2">
    <location>
        <begin position="172"/>
        <end position="587"/>
    </location>
</feature>
<feature type="transmembrane region" description="Helical" evidence="1">
    <location>
        <begin position="479"/>
        <end position="501"/>
    </location>
</feature>
<feature type="transmembrane region" description="Helical" evidence="1">
    <location>
        <begin position="341"/>
        <end position="362"/>
    </location>
</feature>
<feature type="transmembrane region" description="Helical" evidence="1">
    <location>
        <begin position="7"/>
        <end position="25"/>
    </location>
</feature>
<evidence type="ECO:0000313" key="3">
    <source>
        <dbReference type="EMBL" id="HFK96562.1"/>
    </source>
</evidence>
<dbReference type="Pfam" id="PF06808">
    <property type="entry name" value="DctM"/>
    <property type="match status" value="1"/>
</dbReference>
<dbReference type="PANTHER" id="PTHR43849">
    <property type="entry name" value="BLL3936 PROTEIN"/>
    <property type="match status" value="1"/>
</dbReference>
<feature type="transmembrane region" description="Helical" evidence="1">
    <location>
        <begin position="45"/>
        <end position="63"/>
    </location>
</feature>